<evidence type="ECO:0000256" key="3">
    <source>
        <dbReference type="ARBA" id="ARBA00022840"/>
    </source>
</evidence>
<dbReference type="SUPFAM" id="SSF50037">
    <property type="entry name" value="C-terminal domain of transcriptional repressors"/>
    <property type="match status" value="1"/>
</dbReference>
<dbReference type="NCBIfam" id="TIGR00121">
    <property type="entry name" value="birA_ligase"/>
    <property type="match status" value="1"/>
</dbReference>
<evidence type="ECO:0000256" key="4">
    <source>
        <dbReference type="ARBA" id="ARBA00023267"/>
    </source>
</evidence>
<dbReference type="Gene3D" id="2.30.30.100">
    <property type="match status" value="1"/>
</dbReference>
<dbReference type="OrthoDB" id="9807064at2"/>
<dbReference type="InterPro" id="IPR036390">
    <property type="entry name" value="WH_DNA-bd_sf"/>
</dbReference>
<dbReference type="GO" id="GO:0006355">
    <property type="term" value="P:regulation of DNA-templated transcription"/>
    <property type="evidence" value="ECO:0007669"/>
    <property type="project" value="UniProtKB-UniRule"/>
</dbReference>
<keyword evidence="4 6" id="KW-0092">Biotin</keyword>
<keyword evidence="6" id="KW-0804">Transcription</keyword>
<keyword evidence="2 6" id="KW-0547">Nucleotide-binding</keyword>
<dbReference type="SUPFAM" id="SSF55681">
    <property type="entry name" value="Class II aaRS and biotin synthetases"/>
    <property type="match status" value="1"/>
</dbReference>
<accession>H8L6B8</accession>
<comment type="catalytic activity">
    <reaction evidence="5 6">
        <text>biotin + L-lysyl-[protein] + ATP = N(6)-biotinyl-L-lysyl-[protein] + AMP + diphosphate + H(+)</text>
        <dbReference type="Rhea" id="RHEA:11756"/>
        <dbReference type="Rhea" id="RHEA-COMP:9752"/>
        <dbReference type="Rhea" id="RHEA-COMP:10505"/>
        <dbReference type="ChEBI" id="CHEBI:15378"/>
        <dbReference type="ChEBI" id="CHEBI:29969"/>
        <dbReference type="ChEBI" id="CHEBI:30616"/>
        <dbReference type="ChEBI" id="CHEBI:33019"/>
        <dbReference type="ChEBI" id="CHEBI:57586"/>
        <dbReference type="ChEBI" id="CHEBI:83144"/>
        <dbReference type="ChEBI" id="CHEBI:456215"/>
        <dbReference type="EC" id="6.3.4.15"/>
    </reaction>
</comment>
<dbReference type="KEGG" id="fau:Fraau_2430"/>
<keyword evidence="6" id="KW-0238">DNA-binding</keyword>
<dbReference type="InterPro" id="IPR011991">
    <property type="entry name" value="ArsR-like_HTH"/>
</dbReference>
<gene>
    <name evidence="6" type="primary">birA</name>
    <name evidence="8" type="ordered locus">Fraau_2430</name>
</gene>
<dbReference type="SUPFAM" id="SSF46785">
    <property type="entry name" value="Winged helix' DNA-binding domain"/>
    <property type="match status" value="1"/>
</dbReference>
<dbReference type="GO" id="GO:0003677">
    <property type="term" value="F:DNA binding"/>
    <property type="evidence" value="ECO:0007669"/>
    <property type="project" value="UniProtKB-UniRule"/>
</dbReference>
<reference evidence="8" key="1">
    <citation type="submission" date="2012-02" db="EMBL/GenBank/DDBJ databases">
        <title>The complete genome of Frateuria aurantia DSM 6220.</title>
        <authorList>
            <consortium name="US DOE Joint Genome Institute (JGI-PGF)"/>
            <person name="Lucas S."/>
            <person name="Copeland A."/>
            <person name="Lapidus A."/>
            <person name="Glavina del Rio T."/>
            <person name="Dalin E."/>
            <person name="Tice H."/>
            <person name="Bruce D."/>
            <person name="Goodwin L."/>
            <person name="Pitluck S."/>
            <person name="Peters L."/>
            <person name="Ovchinnikova G."/>
            <person name="Teshima H."/>
            <person name="Kyrpides N."/>
            <person name="Mavromatis K."/>
            <person name="Ivanova N."/>
            <person name="Brettin T."/>
            <person name="Detter J.C."/>
            <person name="Han C."/>
            <person name="Larimer F."/>
            <person name="Land M."/>
            <person name="Hauser L."/>
            <person name="Markowitz V."/>
            <person name="Cheng J.-F."/>
            <person name="Hugenholtz P."/>
            <person name="Woyke T."/>
            <person name="Wu D."/>
            <person name="Brambilla E."/>
            <person name="Klenk H.-P."/>
            <person name="Eisen J.A."/>
        </authorList>
    </citation>
    <scope>NUCLEOTIDE SEQUENCE</scope>
    <source>
        <strain evidence="8">DSM 6220</strain>
    </source>
</reference>
<keyword evidence="6" id="KW-0678">Repressor</keyword>
<dbReference type="InterPro" id="IPR045864">
    <property type="entry name" value="aa-tRNA-synth_II/BPL/LPL"/>
</dbReference>
<comment type="function">
    <text evidence="6">Acts both as a biotin--[acetyl-CoA-carboxylase] ligase and a biotin-operon repressor. In the presence of ATP, BirA activates biotin to form the BirA-biotinyl-5'-adenylate (BirA-bio-5'-AMP or holoBirA) complex. HoloBirA can either transfer the biotinyl moiety to the biotin carboxyl carrier protein (BCCP) subunit of acetyl-CoA carboxylase, or bind to the biotin operator site and inhibit transcription of the operon.</text>
</comment>
<dbReference type="EMBL" id="CP003350">
    <property type="protein sequence ID" value="AFC86795.1"/>
    <property type="molecule type" value="Genomic_DNA"/>
</dbReference>
<dbReference type="InterPro" id="IPR004408">
    <property type="entry name" value="Biotin_CoA_COase_ligase"/>
</dbReference>
<dbReference type="eggNOG" id="COG0340">
    <property type="taxonomic scope" value="Bacteria"/>
</dbReference>
<dbReference type="InterPro" id="IPR013196">
    <property type="entry name" value="HTH_11"/>
</dbReference>
<keyword evidence="1 6" id="KW-0436">Ligase</keyword>
<dbReference type="InterPro" id="IPR003142">
    <property type="entry name" value="BPL_C"/>
</dbReference>
<sequence>MTTAAMILRTLADGECHAGTALARQAGITRAAIWKQIAALREQGLPIRTVGRQGYQLPWSTELLDIPTIRALLPVEGPACPGPLDLHWDIDSTSSELLRGGLSLPDLSVVMAETQSAGRGRRGRSWLSPPGLNLYLSCFKRFERGFSALSGLSLAVGVMVARTLEQLQLQGVALKWPNDIICKQGKLGGILVELIGEYQGPCAAVIGVGLNLRLPEDLRAQAGQPVSDLAELAGGTPPGRNLMAARLISQLAVGLRQFEREGLAAFSDDFARLDGLRDQPLRVETATHAFEGLGAGIDADGALQVITPNGIQRVDSAEVSVRRA</sequence>
<dbReference type="Pfam" id="PF08279">
    <property type="entry name" value="HTH_11"/>
    <property type="match status" value="1"/>
</dbReference>
<dbReference type="STRING" id="767434.Fraau_2430"/>
<dbReference type="PANTHER" id="PTHR12835:SF5">
    <property type="entry name" value="BIOTIN--PROTEIN LIGASE"/>
    <property type="match status" value="1"/>
</dbReference>
<evidence type="ECO:0000313" key="9">
    <source>
        <dbReference type="Proteomes" id="UP000005234"/>
    </source>
</evidence>
<dbReference type="PROSITE" id="PS51733">
    <property type="entry name" value="BPL_LPL_CATALYTIC"/>
    <property type="match status" value="1"/>
</dbReference>
<dbReference type="PANTHER" id="PTHR12835">
    <property type="entry name" value="BIOTIN PROTEIN LIGASE"/>
    <property type="match status" value="1"/>
</dbReference>
<dbReference type="Pfam" id="PF02237">
    <property type="entry name" value="BPL_C"/>
    <property type="match status" value="1"/>
</dbReference>
<dbReference type="InterPro" id="IPR030855">
    <property type="entry name" value="Bifunct_BirA"/>
</dbReference>
<evidence type="ECO:0000256" key="6">
    <source>
        <dbReference type="HAMAP-Rule" id="MF_00978"/>
    </source>
</evidence>
<dbReference type="GO" id="GO:0005737">
    <property type="term" value="C:cytoplasm"/>
    <property type="evidence" value="ECO:0007669"/>
    <property type="project" value="TreeGrafter"/>
</dbReference>
<feature type="DNA-binding region" description="H-T-H motif" evidence="6">
    <location>
        <begin position="19"/>
        <end position="38"/>
    </location>
</feature>
<feature type="binding site" evidence="6">
    <location>
        <position position="186"/>
    </location>
    <ligand>
        <name>biotin</name>
        <dbReference type="ChEBI" id="CHEBI:57586"/>
    </ligand>
</feature>
<evidence type="ECO:0000256" key="5">
    <source>
        <dbReference type="ARBA" id="ARBA00047846"/>
    </source>
</evidence>
<feature type="binding site" evidence="6">
    <location>
        <begin position="119"/>
        <end position="121"/>
    </location>
    <ligand>
        <name>biotin</name>
        <dbReference type="ChEBI" id="CHEBI:57586"/>
    </ligand>
</feature>
<evidence type="ECO:0000313" key="8">
    <source>
        <dbReference type="EMBL" id="AFC86795.1"/>
    </source>
</evidence>
<evidence type="ECO:0000256" key="1">
    <source>
        <dbReference type="ARBA" id="ARBA00022598"/>
    </source>
</evidence>
<dbReference type="HOGENOM" id="CLU_051096_4_0_6"/>
<comment type="caution">
    <text evidence="6">Lacks conserved residue(s) required for the propagation of feature annotation.</text>
</comment>
<feature type="domain" description="BPL/LPL catalytic" evidence="7">
    <location>
        <begin position="79"/>
        <end position="259"/>
    </location>
</feature>
<protein>
    <recommendedName>
        <fullName evidence="6">Bifunctional ligase/repressor BirA</fullName>
    </recommendedName>
    <alternativeName>
        <fullName evidence="6">Biotin operon repressor</fullName>
    </alternativeName>
    <alternativeName>
        <fullName evidence="6">Biotin--[acetyl-CoA-carboxylase] ligase</fullName>
        <ecNumber evidence="6">6.3.4.15</ecNumber>
    </alternativeName>
    <alternativeName>
        <fullName evidence="6">Biotin--protein ligase</fullName>
    </alternativeName>
    <alternativeName>
        <fullName evidence="6">Biotin-[acetyl-CoA carboxylase] synthetase</fullName>
    </alternativeName>
</protein>
<keyword evidence="3 6" id="KW-0067">ATP-binding</keyword>
<feature type="binding site" evidence="6">
    <location>
        <position position="115"/>
    </location>
    <ligand>
        <name>biotin</name>
        <dbReference type="ChEBI" id="CHEBI:57586"/>
    </ligand>
</feature>
<name>H8L6B8_FRAAD</name>
<evidence type="ECO:0000259" key="7">
    <source>
        <dbReference type="PROSITE" id="PS51733"/>
    </source>
</evidence>
<dbReference type="eggNOG" id="COG1654">
    <property type="taxonomic scope" value="Bacteria"/>
</dbReference>
<dbReference type="Proteomes" id="UP000005234">
    <property type="component" value="Chromosome"/>
</dbReference>
<dbReference type="HAMAP" id="MF_00978">
    <property type="entry name" value="Bifunct_BirA"/>
    <property type="match status" value="1"/>
</dbReference>
<dbReference type="InterPro" id="IPR004143">
    <property type="entry name" value="BPL_LPL_catalytic"/>
</dbReference>
<comment type="similarity">
    <text evidence="6">Belongs to the biotin--protein ligase family.</text>
</comment>
<dbReference type="InterPro" id="IPR036388">
    <property type="entry name" value="WH-like_DNA-bd_sf"/>
</dbReference>
<organism evidence="8 9">
    <name type="scientific">Frateuria aurantia (strain ATCC 33424 / DSM 6220 / KCTC 2777 / LMG 1558 / NBRC 3245 / NCIMB 13370)</name>
    <name type="common">Acetobacter aurantius</name>
    <dbReference type="NCBI Taxonomy" id="767434"/>
    <lineage>
        <taxon>Bacteria</taxon>
        <taxon>Pseudomonadati</taxon>
        <taxon>Pseudomonadota</taxon>
        <taxon>Gammaproteobacteria</taxon>
        <taxon>Lysobacterales</taxon>
        <taxon>Rhodanobacteraceae</taxon>
        <taxon>Frateuria</taxon>
    </lineage>
</organism>
<dbReference type="GO" id="GO:0005524">
    <property type="term" value="F:ATP binding"/>
    <property type="evidence" value="ECO:0007669"/>
    <property type="project" value="UniProtKB-UniRule"/>
</dbReference>
<dbReference type="EC" id="6.3.4.15" evidence="6"/>
<evidence type="ECO:0000256" key="2">
    <source>
        <dbReference type="ARBA" id="ARBA00022741"/>
    </source>
</evidence>
<dbReference type="InterPro" id="IPR008988">
    <property type="entry name" value="Transcriptional_repressor_C"/>
</dbReference>
<keyword evidence="6" id="KW-0805">Transcription regulation</keyword>
<keyword evidence="9" id="KW-1185">Reference proteome</keyword>
<dbReference type="AlphaFoldDB" id="H8L6B8"/>
<dbReference type="GO" id="GO:0004077">
    <property type="term" value="F:biotin--[biotin carboxyl-carrier protein] ligase activity"/>
    <property type="evidence" value="ECO:0007669"/>
    <property type="project" value="UniProtKB-UniRule"/>
</dbReference>
<dbReference type="Gene3D" id="1.10.10.10">
    <property type="entry name" value="Winged helix-like DNA-binding domain superfamily/Winged helix DNA-binding domain"/>
    <property type="match status" value="1"/>
</dbReference>
<dbReference type="CDD" id="cd16442">
    <property type="entry name" value="BPL"/>
    <property type="match status" value="1"/>
</dbReference>
<proteinExistence type="inferred from homology"/>
<dbReference type="Pfam" id="PF03099">
    <property type="entry name" value="BPL_LplA_LipB"/>
    <property type="match status" value="1"/>
</dbReference>
<dbReference type="CDD" id="cd00090">
    <property type="entry name" value="HTH_ARSR"/>
    <property type="match status" value="1"/>
</dbReference>
<dbReference type="Gene3D" id="3.30.930.10">
    <property type="entry name" value="Bira Bifunctional Protein, Domain 2"/>
    <property type="match status" value="1"/>
</dbReference>